<sequence length="213" mass="21794">MSATGRPATGRFELVVLVASAGGVEALGSVLTGLPPAFPTPVLVVQHGLRRPVGQQVLASVLAYRSGLHVRYADDGQSVTRPGVTVVPTGMTGRADQGRLHLVDDEDRRPADALLRSLGPAVGRAMIAVVLTGHGEDGSVGARVVKRHGGRVIVQNPSTAKAASMPTAALATGCVDFAVPLERIPAAIVALTMAPGAAEMLAVPTPSWARLLA</sequence>
<dbReference type="InterPro" id="IPR035909">
    <property type="entry name" value="CheB_C"/>
</dbReference>
<feature type="active site" evidence="4">
    <location>
        <position position="20"/>
    </location>
</feature>
<dbReference type="PANTHER" id="PTHR42872:SF6">
    <property type="entry name" value="PROTEIN-GLUTAMATE METHYLESTERASE_PROTEIN-GLUTAMINE GLUTAMINASE"/>
    <property type="match status" value="1"/>
</dbReference>
<evidence type="ECO:0000256" key="4">
    <source>
        <dbReference type="PROSITE-ProRule" id="PRU00050"/>
    </source>
</evidence>
<accession>A0ABT5SVX7</accession>
<dbReference type="CDD" id="cd16433">
    <property type="entry name" value="CheB"/>
    <property type="match status" value="1"/>
</dbReference>
<evidence type="ECO:0000256" key="3">
    <source>
        <dbReference type="ARBA" id="ARBA00048267"/>
    </source>
</evidence>
<evidence type="ECO:0000256" key="1">
    <source>
        <dbReference type="ARBA" id="ARBA00022801"/>
    </source>
</evidence>
<comment type="caution">
    <text evidence="6">The sequence shown here is derived from an EMBL/GenBank/DDBJ whole genome shotgun (WGS) entry which is preliminary data.</text>
</comment>
<dbReference type="Gene3D" id="3.40.50.180">
    <property type="entry name" value="Methylesterase CheB, C-terminal domain"/>
    <property type="match status" value="1"/>
</dbReference>
<gene>
    <name evidence="6" type="ORF">PGB27_16835</name>
</gene>
<keyword evidence="7" id="KW-1185">Reference proteome</keyword>
<reference evidence="6 7" key="1">
    <citation type="submission" date="2023-02" db="EMBL/GenBank/DDBJ databases">
        <title>Genome sequencing required for Actinomycetospora new species description.</title>
        <authorList>
            <person name="Saimee Y."/>
            <person name="Duangmal K."/>
        </authorList>
    </citation>
    <scope>NUCLEOTIDE SEQUENCE [LARGE SCALE GENOMIC DNA]</scope>
    <source>
        <strain evidence="6 7">DW7H6</strain>
    </source>
</reference>
<protein>
    <recommendedName>
        <fullName evidence="2">protein-glutamate methylesterase</fullName>
        <ecNumber evidence="2">3.1.1.61</ecNumber>
    </recommendedName>
</protein>
<dbReference type="EC" id="3.1.1.61" evidence="2"/>
<dbReference type="InterPro" id="IPR000673">
    <property type="entry name" value="Sig_transdc_resp-reg_Me-estase"/>
</dbReference>
<evidence type="ECO:0000313" key="7">
    <source>
        <dbReference type="Proteomes" id="UP001300763"/>
    </source>
</evidence>
<feature type="active site" evidence="4">
    <location>
        <position position="137"/>
    </location>
</feature>
<keyword evidence="4" id="KW-0145">Chemotaxis</keyword>
<proteinExistence type="predicted"/>
<feature type="domain" description="CheB-type methylesterase" evidence="5">
    <location>
        <begin position="7"/>
        <end position="195"/>
    </location>
</feature>
<keyword evidence="1 4" id="KW-0378">Hydrolase</keyword>
<dbReference type="EMBL" id="JAQZAO010000007">
    <property type="protein sequence ID" value="MDD7967005.1"/>
    <property type="molecule type" value="Genomic_DNA"/>
</dbReference>
<comment type="catalytic activity">
    <reaction evidence="3">
        <text>[protein]-L-glutamate 5-O-methyl ester + H2O = L-glutamyl-[protein] + methanol + H(+)</text>
        <dbReference type="Rhea" id="RHEA:23236"/>
        <dbReference type="Rhea" id="RHEA-COMP:10208"/>
        <dbReference type="Rhea" id="RHEA-COMP:10311"/>
        <dbReference type="ChEBI" id="CHEBI:15377"/>
        <dbReference type="ChEBI" id="CHEBI:15378"/>
        <dbReference type="ChEBI" id="CHEBI:17790"/>
        <dbReference type="ChEBI" id="CHEBI:29973"/>
        <dbReference type="ChEBI" id="CHEBI:82795"/>
        <dbReference type="EC" id="3.1.1.61"/>
    </reaction>
</comment>
<evidence type="ECO:0000256" key="2">
    <source>
        <dbReference type="ARBA" id="ARBA00039140"/>
    </source>
</evidence>
<dbReference type="Pfam" id="PF01339">
    <property type="entry name" value="CheB_methylest"/>
    <property type="match status" value="1"/>
</dbReference>
<organism evidence="6 7">
    <name type="scientific">Actinomycetospora lemnae</name>
    <dbReference type="NCBI Taxonomy" id="3019891"/>
    <lineage>
        <taxon>Bacteria</taxon>
        <taxon>Bacillati</taxon>
        <taxon>Actinomycetota</taxon>
        <taxon>Actinomycetes</taxon>
        <taxon>Pseudonocardiales</taxon>
        <taxon>Pseudonocardiaceae</taxon>
        <taxon>Actinomycetospora</taxon>
    </lineage>
</organism>
<feature type="active site" evidence="4">
    <location>
        <position position="47"/>
    </location>
</feature>
<dbReference type="RefSeq" id="WP_274201542.1">
    <property type="nucleotide sequence ID" value="NZ_JAQZAO010000007.1"/>
</dbReference>
<evidence type="ECO:0000313" key="6">
    <source>
        <dbReference type="EMBL" id="MDD7967005.1"/>
    </source>
</evidence>
<dbReference type="SUPFAM" id="SSF52738">
    <property type="entry name" value="Methylesterase CheB, C-terminal domain"/>
    <property type="match status" value="1"/>
</dbReference>
<dbReference type="PROSITE" id="PS50122">
    <property type="entry name" value="CHEB"/>
    <property type="match status" value="1"/>
</dbReference>
<name>A0ABT5SVX7_9PSEU</name>
<evidence type="ECO:0000259" key="5">
    <source>
        <dbReference type="PROSITE" id="PS50122"/>
    </source>
</evidence>
<dbReference type="Proteomes" id="UP001300763">
    <property type="component" value="Unassembled WGS sequence"/>
</dbReference>
<dbReference type="PANTHER" id="PTHR42872">
    <property type="entry name" value="PROTEIN-GLUTAMATE METHYLESTERASE/PROTEIN-GLUTAMINE GLUTAMINASE"/>
    <property type="match status" value="1"/>
</dbReference>